<evidence type="ECO:0000256" key="3">
    <source>
        <dbReference type="ARBA" id="ARBA00022448"/>
    </source>
</evidence>
<dbReference type="SUPFAM" id="SSF160240">
    <property type="entry name" value="Cation efflux protein cytoplasmic domain-like"/>
    <property type="match status" value="1"/>
</dbReference>
<gene>
    <name evidence="13" type="ORF">D0Y83_01545</name>
</gene>
<feature type="domain" description="Cation efflux protein cytoplasmic" evidence="12">
    <location>
        <begin position="234"/>
        <end position="297"/>
    </location>
</feature>
<dbReference type="RefSeq" id="WP_067674564.1">
    <property type="nucleotide sequence ID" value="NZ_CP032228.1"/>
</dbReference>
<feature type="region of interest" description="Disordered" evidence="9">
    <location>
        <begin position="310"/>
        <end position="332"/>
    </location>
</feature>
<feature type="region of interest" description="Disordered" evidence="9">
    <location>
        <begin position="1"/>
        <end position="21"/>
    </location>
</feature>
<keyword evidence="5" id="KW-0864">Zinc transport</keyword>
<evidence type="ECO:0000256" key="7">
    <source>
        <dbReference type="ARBA" id="ARBA00023065"/>
    </source>
</evidence>
<feature type="transmembrane region" description="Helical" evidence="10">
    <location>
        <begin position="29"/>
        <end position="49"/>
    </location>
</feature>
<evidence type="ECO:0000256" key="8">
    <source>
        <dbReference type="ARBA" id="ARBA00023136"/>
    </source>
</evidence>
<dbReference type="GO" id="GO:0005886">
    <property type="term" value="C:plasma membrane"/>
    <property type="evidence" value="ECO:0007669"/>
    <property type="project" value="TreeGrafter"/>
</dbReference>
<keyword evidence="4 10" id="KW-0812">Transmembrane</keyword>
<dbReference type="Pfam" id="PF01545">
    <property type="entry name" value="Cation_efflux"/>
    <property type="match status" value="1"/>
</dbReference>
<dbReference type="PANTHER" id="PTHR11562">
    <property type="entry name" value="CATION EFFLUX PROTEIN/ ZINC TRANSPORTER"/>
    <property type="match status" value="1"/>
</dbReference>
<accession>A0A5P6N7V7</accession>
<feature type="domain" description="Cation efflux protein transmembrane" evidence="11">
    <location>
        <begin position="29"/>
        <end position="220"/>
    </location>
</feature>
<organism evidence="13 14">
    <name type="scientific">Qipengyuania flava</name>
    <dbReference type="NCBI Taxonomy" id="192812"/>
    <lineage>
        <taxon>Bacteria</taxon>
        <taxon>Pseudomonadati</taxon>
        <taxon>Pseudomonadota</taxon>
        <taxon>Alphaproteobacteria</taxon>
        <taxon>Sphingomonadales</taxon>
        <taxon>Erythrobacteraceae</taxon>
        <taxon>Qipengyuania</taxon>
    </lineage>
</organism>
<evidence type="ECO:0000256" key="9">
    <source>
        <dbReference type="SAM" id="MobiDB-lite"/>
    </source>
</evidence>
<evidence type="ECO:0000256" key="10">
    <source>
        <dbReference type="SAM" id="Phobius"/>
    </source>
</evidence>
<dbReference type="InterPro" id="IPR036837">
    <property type="entry name" value="Cation_efflux_CTD_sf"/>
</dbReference>
<reference evidence="14" key="1">
    <citation type="submission" date="2018-09" db="EMBL/GenBank/DDBJ databases">
        <title>Nocardia yunnanensis sp. nov., an actinomycete isolated from a soil sample.</title>
        <authorList>
            <person name="Zhang J."/>
        </authorList>
    </citation>
    <scope>NUCLEOTIDE SEQUENCE [LARGE SCALE GENOMIC DNA]</scope>
    <source>
        <strain evidence="14">21-3</strain>
    </source>
</reference>
<feature type="transmembrane region" description="Helical" evidence="10">
    <location>
        <begin position="163"/>
        <end position="186"/>
    </location>
</feature>
<dbReference type="NCBIfam" id="TIGR01297">
    <property type="entry name" value="CDF"/>
    <property type="match status" value="1"/>
</dbReference>
<keyword evidence="7" id="KW-0406">Ion transport</keyword>
<dbReference type="SUPFAM" id="SSF161111">
    <property type="entry name" value="Cation efflux protein transmembrane domain-like"/>
    <property type="match status" value="1"/>
</dbReference>
<feature type="transmembrane region" description="Helical" evidence="10">
    <location>
        <begin position="55"/>
        <end position="76"/>
    </location>
</feature>
<feature type="compositionally biased region" description="Basic and acidic residues" evidence="9">
    <location>
        <begin position="314"/>
        <end position="326"/>
    </location>
</feature>
<dbReference type="InterPro" id="IPR002524">
    <property type="entry name" value="Cation_efflux"/>
</dbReference>
<dbReference type="InterPro" id="IPR027469">
    <property type="entry name" value="Cation_efflux_TMD_sf"/>
</dbReference>
<evidence type="ECO:0000259" key="11">
    <source>
        <dbReference type="Pfam" id="PF01545"/>
    </source>
</evidence>
<dbReference type="InterPro" id="IPR027470">
    <property type="entry name" value="Cation_efflux_CTD"/>
</dbReference>
<evidence type="ECO:0000256" key="5">
    <source>
        <dbReference type="ARBA" id="ARBA00022906"/>
    </source>
</evidence>
<protein>
    <submittedName>
        <fullName evidence="13">Cation diffusion facilitator family transporter</fullName>
    </submittedName>
</protein>
<evidence type="ECO:0000256" key="6">
    <source>
        <dbReference type="ARBA" id="ARBA00022989"/>
    </source>
</evidence>
<dbReference type="InterPro" id="IPR058533">
    <property type="entry name" value="Cation_efflux_TM"/>
</dbReference>
<evidence type="ECO:0000259" key="12">
    <source>
        <dbReference type="Pfam" id="PF16916"/>
    </source>
</evidence>
<keyword evidence="3" id="KW-0813">Transport</keyword>
<dbReference type="GeneID" id="69695966"/>
<keyword evidence="8 10" id="KW-0472">Membrane</keyword>
<evidence type="ECO:0000256" key="2">
    <source>
        <dbReference type="ARBA" id="ARBA00008873"/>
    </source>
</evidence>
<evidence type="ECO:0000313" key="14">
    <source>
        <dbReference type="Proteomes" id="UP000325385"/>
    </source>
</evidence>
<evidence type="ECO:0000256" key="1">
    <source>
        <dbReference type="ARBA" id="ARBA00004141"/>
    </source>
</evidence>
<dbReference type="EMBL" id="CP032228">
    <property type="protein sequence ID" value="QFI62107.1"/>
    <property type="molecule type" value="Genomic_DNA"/>
</dbReference>
<dbReference type="AlphaFoldDB" id="A0A5P6N7V7"/>
<sequence>MAHAHNHDHDHDHDHDHTPTITRDNERKVLLSFGLIATFMVVEVVGGLMSGSLALLADAGHMLTDAAALALAYAAFRFGQRAADARRTFGYLRFEVVAGLVNALLLFAIVGWIAYEAWERFQQPAPVLAGPMFGVAIAGLLVNVLVFWILTRGDSEHVNIKGAALHVMGDLLGSVGAVVAALVIYATGWTPIDPILSVLVSLLVLRSAWKLAAKSLHILLEGAPDGATPDMIERHLIERVPGIAKVSHVHVWSITSGRVLATLHVRPGNDADARAVVQAVERTLRADFEIEHATVAVDWNEGADSCSLAPDAPLSRDKAHSHEHGGHTHLAA</sequence>
<feature type="transmembrane region" description="Helical" evidence="10">
    <location>
        <begin position="96"/>
        <end position="115"/>
    </location>
</feature>
<dbReference type="PANTHER" id="PTHR11562:SF17">
    <property type="entry name" value="RE54080P-RELATED"/>
    <property type="match status" value="1"/>
</dbReference>
<dbReference type="Gene3D" id="1.20.1510.10">
    <property type="entry name" value="Cation efflux protein transmembrane domain"/>
    <property type="match status" value="1"/>
</dbReference>
<proteinExistence type="inferred from homology"/>
<dbReference type="Proteomes" id="UP000325385">
    <property type="component" value="Chromosome"/>
</dbReference>
<keyword evidence="6 10" id="KW-1133">Transmembrane helix</keyword>
<name>A0A5P6N7V7_9SPHN</name>
<evidence type="ECO:0000313" key="13">
    <source>
        <dbReference type="EMBL" id="QFI62107.1"/>
    </source>
</evidence>
<dbReference type="InterPro" id="IPR050681">
    <property type="entry name" value="CDF/SLC30A"/>
</dbReference>
<dbReference type="Pfam" id="PF16916">
    <property type="entry name" value="ZT_dimer"/>
    <property type="match status" value="1"/>
</dbReference>
<evidence type="ECO:0000256" key="4">
    <source>
        <dbReference type="ARBA" id="ARBA00022692"/>
    </source>
</evidence>
<feature type="transmembrane region" description="Helical" evidence="10">
    <location>
        <begin position="127"/>
        <end position="151"/>
    </location>
</feature>
<keyword evidence="5" id="KW-0862">Zinc</keyword>
<comment type="similarity">
    <text evidence="2">Belongs to the cation diffusion facilitator (CDF) transporter (TC 2.A.4) family. SLC30A subfamily.</text>
</comment>
<dbReference type="GO" id="GO:0005385">
    <property type="term" value="F:zinc ion transmembrane transporter activity"/>
    <property type="evidence" value="ECO:0007669"/>
    <property type="project" value="TreeGrafter"/>
</dbReference>
<comment type="subcellular location">
    <subcellularLocation>
        <location evidence="1">Membrane</location>
        <topology evidence="1">Multi-pass membrane protein</topology>
    </subcellularLocation>
</comment>